<feature type="domain" description="Outer membrane protein beta-barrel" evidence="6">
    <location>
        <begin position="9"/>
        <end position="237"/>
    </location>
</feature>
<comment type="caution">
    <text evidence="7">The sequence shown here is derived from an EMBL/GenBank/DDBJ whole genome shotgun (WGS) entry which is preliminary data.</text>
</comment>
<feature type="chain" id="PRO_5046115367" evidence="5">
    <location>
        <begin position="23"/>
        <end position="237"/>
    </location>
</feature>
<sequence length="237" mass="25064">MKIITAALVAASALAVSVPALAQEEAPATATGMGDPSVSPARNFSGLSVNTVIGYDHLRSGSTKDIDTNADIKQSLNGVVFGGGIGYDAAIGDRLTIGAEAEATTSSARWDNNNGEPNTFNLGRVKAGRDLYAGARIGFAMSPKTLLYVKGGYTNARFNLETTGGGLSARRRLDTDGWRAGAGIEQKLGNHGFGRIEYRYSNYTKGEYDYNADIPDSGRFSLDTDRHQVVASVGVRF</sequence>
<dbReference type="RefSeq" id="WP_277279542.1">
    <property type="nucleotide sequence ID" value="NZ_JAROCY010000016.1"/>
</dbReference>
<name>A0ABT6CLH1_9SPHN</name>
<dbReference type="SUPFAM" id="SSF56925">
    <property type="entry name" value="OMPA-like"/>
    <property type="match status" value="1"/>
</dbReference>
<dbReference type="NCBIfam" id="TIGR01414">
    <property type="entry name" value="autotrans_barl"/>
    <property type="match status" value="1"/>
</dbReference>
<evidence type="ECO:0000313" key="8">
    <source>
        <dbReference type="Proteomes" id="UP001222770"/>
    </source>
</evidence>
<dbReference type="Pfam" id="PF13505">
    <property type="entry name" value="OMP_b-brl"/>
    <property type="match status" value="1"/>
</dbReference>
<dbReference type="Gene3D" id="2.40.160.20">
    <property type="match status" value="1"/>
</dbReference>
<comment type="subcellular location">
    <subcellularLocation>
        <location evidence="1">Membrane</location>
    </subcellularLocation>
</comment>
<keyword evidence="3" id="KW-0472">Membrane</keyword>
<keyword evidence="2 5" id="KW-0732">Signal</keyword>
<evidence type="ECO:0000256" key="5">
    <source>
        <dbReference type="SAM" id="SignalP"/>
    </source>
</evidence>
<dbReference type="InterPro" id="IPR006315">
    <property type="entry name" value="OM_autotransptr_brl_dom"/>
</dbReference>
<dbReference type="InterPro" id="IPR051692">
    <property type="entry name" value="OMP-like"/>
</dbReference>
<evidence type="ECO:0000256" key="2">
    <source>
        <dbReference type="ARBA" id="ARBA00022729"/>
    </source>
</evidence>
<dbReference type="InterPro" id="IPR011250">
    <property type="entry name" value="OMP/PagP_B-barrel"/>
</dbReference>
<comment type="similarity">
    <text evidence="4">Belongs to the Omp25/RopB family.</text>
</comment>
<evidence type="ECO:0000256" key="4">
    <source>
        <dbReference type="ARBA" id="ARBA00038306"/>
    </source>
</evidence>
<evidence type="ECO:0000256" key="3">
    <source>
        <dbReference type="ARBA" id="ARBA00023136"/>
    </source>
</evidence>
<proteinExistence type="inferred from homology"/>
<evidence type="ECO:0000313" key="7">
    <source>
        <dbReference type="EMBL" id="MDF8334768.1"/>
    </source>
</evidence>
<dbReference type="Proteomes" id="UP001222770">
    <property type="component" value="Unassembled WGS sequence"/>
</dbReference>
<reference evidence="7 8" key="1">
    <citation type="submission" date="2023-03" db="EMBL/GenBank/DDBJ databases">
        <title>Novosphingobium cyanobacteriorum sp. nov., isolated from a eutrophic reservoir during the Microcystis bloom period.</title>
        <authorList>
            <person name="Kang M."/>
            <person name="Le V."/>
            <person name="Ko S.-R."/>
            <person name="Lee S.-A."/>
            <person name="Ahn C.-Y."/>
        </authorList>
    </citation>
    <scope>NUCLEOTIDE SEQUENCE [LARGE SCALE GENOMIC DNA]</scope>
    <source>
        <strain evidence="7 8">HBC54</strain>
    </source>
</reference>
<dbReference type="PANTHER" id="PTHR34001">
    <property type="entry name" value="BLL7405 PROTEIN"/>
    <property type="match status" value="1"/>
</dbReference>
<evidence type="ECO:0000256" key="1">
    <source>
        <dbReference type="ARBA" id="ARBA00004370"/>
    </source>
</evidence>
<dbReference type="EMBL" id="JAROCY010000016">
    <property type="protein sequence ID" value="MDF8334768.1"/>
    <property type="molecule type" value="Genomic_DNA"/>
</dbReference>
<feature type="signal peptide" evidence="5">
    <location>
        <begin position="1"/>
        <end position="22"/>
    </location>
</feature>
<dbReference type="PANTHER" id="PTHR34001:SF3">
    <property type="entry name" value="BLL7405 PROTEIN"/>
    <property type="match status" value="1"/>
</dbReference>
<evidence type="ECO:0000259" key="6">
    <source>
        <dbReference type="Pfam" id="PF13505"/>
    </source>
</evidence>
<keyword evidence="8" id="KW-1185">Reference proteome</keyword>
<dbReference type="InterPro" id="IPR027385">
    <property type="entry name" value="Beta-barrel_OMP"/>
</dbReference>
<organism evidence="7 8">
    <name type="scientific">Novosphingobium cyanobacteriorum</name>
    <dbReference type="NCBI Taxonomy" id="3024215"/>
    <lineage>
        <taxon>Bacteria</taxon>
        <taxon>Pseudomonadati</taxon>
        <taxon>Pseudomonadota</taxon>
        <taxon>Alphaproteobacteria</taxon>
        <taxon>Sphingomonadales</taxon>
        <taxon>Sphingomonadaceae</taxon>
        <taxon>Novosphingobium</taxon>
    </lineage>
</organism>
<accession>A0ABT6CLH1</accession>
<protein>
    <submittedName>
        <fullName evidence="7">Porin family protein</fullName>
    </submittedName>
</protein>
<gene>
    <name evidence="7" type="ORF">POM99_16280</name>
</gene>